<sequence length="693" mass="78958">MAIINQSAINNVSKGTQNVKPAMKRGKQTKRAKRKPYGKFKKPKKKVSKVSDSNVSADQSIPEKGNLIYKQGCLQSQGKQYIIRPSRDDSGMAVIYDKGTADLLSDSNKLQQWSSRQLIKELPKKNIDLSNENTRSVLPDARKNREWDIPSVVNYITNVRHKEDFIDPATRNPFVAPVSVEPTGKHKSMKRGSRASRASKEQTAGSMTSLHSKGSVRNHKMKLRSNEVEQPIVPIYQLSNSKYLKDGWTKVRQPNFKITEKLFTFQTSMSHPHMNAFQKRIGISTSYYDNDQLAALFQEEGGSFIYYPNGEVAISITEGRVGPKLVVYSMSKVNKYGDFLPSQPMAIFDKLGNGVVYGYDGEIRLNYDQAEGAWYDANTPQPIHWVWKINEYLKQRRADLDGVAPDANDDIHISGISDKRKRSGRSLVRSNKTAKGQKSRKNKKGKNNRKSIAKTTRANSRPNSEEDSRQKKSIQKMEKKKSIKQGSIKKSRKSLRKTISAKRHAVKHKSSNPESSSLEEESKGRGVGRKTGLNRKGGNKGFKKRGTIRDLPPLRDPPLKPAPIVEVKPIALKITDHVSMRIMAQTHIHVDFSYFPKHFRLHVGMNIHPENLLRIDKVIDPQPVNNIVPCYFELMFKRSNSFYNLHTNLIQMRKAAFKKKKILLLKKCRLMGYKYDLIRRHRYSRGASMLLQI</sequence>
<evidence type="ECO:0000313" key="4">
    <source>
        <dbReference type="Proteomes" id="UP000494040"/>
    </source>
</evidence>
<reference evidence="3" key="1">
    <citation type="submission" date="2022-01" db="UniProtKB">
        <authorList>
            <consortium name="EnsemblMetazoa"/>
        </authorList>
    </citation>
    <scope>IDENTIFICATION</scope>
</reference>
<feature type="compositionally biased region" description="Basic residues" evidence="1">
    <location>
        <begin position="22"/>
        <end position="48"/>
    </location>
</feature>
<feature type="compositionally biased region" description="Basic residues" evidence="1">
    <location>
        <begin position="435"/>
        <end position="452"/>
    </location>
</feature>
<name>A0A8I6SQX3_CIMLE</name>
<feature type="domain" description="FAM194 C-terminal" evidence="2">
    <location>
        <begin position="286"/>
        <end position="388"/>
    </location>
</feature>
<dbReference type="OMA" id="RIMAQTH"/>
<dbReference type="GeneID" id="106674291"/>
<organism evidence="3 4">
    <name type="scientific">Cimex lectularius</name>
    <name type="common">Bed bug</name>
    <name type="synonym">Acanthia lectularia</name>
    <dbReference type="NCBI Taxonomy" id="79782"/>
    <lineage>
        <taxon>Eukaryota</taxon>
        <taxon>Metazoa</taxon>
        <taxon>Ecdysozoa</taxon>
        <taxon>Arthropoda</taxon>
        <taxon>Hexapoda</taxon>
        <taxon>Insecta</taxon>
        <taxon>Pterygota</taxon>
        <taxon>Neoptera</taxon>
        <taxon>Paraneoptera</taxon>
        <taxon>Hemiptera</taxon>
        <taxon>Heteroptera</taxon>
        <taxon>Panheteroptera</taxon>
        <taxon>Cimicomorpha</taxon>
        <taxon>Cimicidae</taxon>
        <taxon>Cimex</taxon>
    </lineage>
</organism>
<feature type="compositionally biased region" description="Polar residues" evidence="1">
    <location>
        <begin position="453"/>
        <end position="462"/>
    </location>
</feature>
<dbReference type="RefSeq" id="XP_014262413.1">
    <property type="nucleotide sequence ID" value="XM_014406927.2"/>
</dbReference>
<feature type="compositionally biased region" description="Polar residues" evidence="1">
    <location>
        <begin position="1"/>
        <end position="19"/>
    </location>
</feature>
<dbReference type="AlphaFoldDB" id="A0A8I6SQX3"/>
<dbReference type="KEGG" id="clec:106674291"/>
<proteinExistence type="predicted"/>
<feature type="compositionally biased region" description="Basic residues" evidence="1">
    <location>
        <begin position="537"/>
        <end position="546"/>
    </location>
</feature>
<feature type="compositionally biased region" description="Basic residues" evidence="1">
    <location>
        <begin position="185"/>
        <end position="194"/>
    </location>
</feature>
<accession>A0A8I6SQX3</accession>
<dbReference type="OrthoDB" id="6631459at2759"/>
<feature type="region of interest" description="Disordered" evidence="1">
    <location>
        <begin position="177"/>
        <end position="218"/>
    </location>
</feature>
<dbReference type="EnsemblMetazoa" id="XM_014406927.2">
    <property type="protein sequence ID" value="XP_014262413.1"/>
    <property type="gene ID" value="LOC106674291"/>
</dbReference>
<feature type="region of interest" description="Disordered" evidence="1">
    <location>
        <begin position="403"/>
        <end position="559"/>
    </location>
</feature>
<evidence type="ECO:0000259" key="2">
    <source>
        <dbReference type="Pfam" id="PF14977"/>
    </source>
</evidence>
<protein>
    <recommendedName>
        <fullName evidence="2">FAM194 C-terminal domain-containing protein</fullName>
    </recommendedName>
</protein>
<keyword evidence="4" id="KW-1185">Reference proteome</keyword>
<evidence type="ECO:0000313" key="3">
    <source>
        <dbReference type="EnsemblMetazoa" id="XP_014262413.1"/>
    </source>
</evidence>
<dbReference type="Proteomes" id="UP000494040">
    <property type="component" value="Unassembled WGS sequence"/>
</dbReference>
<feature type="compositionally biased region" description="Basic residues" evidence="1">
    <location>
        <begin position="471"/>
        <end position="510"/>
    </location>
</feature>
<feature type="region of interest" description="Disordered" evidence="1">
    <location>
        <begin position="1"/>
        <end position="58"/>
    </location>
</feature>
<dbReference type="Pfam" id="PF14977">
    <property type="entry name" value="FAM194"/>
    <property type="match status" value="1"/>
</dbReference>
<dbReference type="InterPro" id="IPR029281">
    <property type="entry name" value="FAM194_C"/>
</dbReference>
<feature type="compositionally biased region" description="Polar residues" evidence="1">
    <location>
        <begin position="201"/>
        <end position="212"/>
    </location>
</feature>
<evidence type="ECO:0000256" key="1">
    <source>
        <dbReference type="SAM" id="MobiDB-lite"/>
    </source>
</evidence>